<dbReference type="PROSITE" id="PS50804">
    <property type="entry name" value="SCAN_BOX"/>
    <property type="match status" value="1"/>
</dbReference>
<evidence type="ECO:0000256" key="2">
    <source>
        <dbReference type="SAM" id="MobiDB-lite"/>
    </source>
</evidence>
<dbReference type="GeneTree" id="ENSGT00940000154715"/>
<proteinExistence type="predicted"/>
<accession>A0A8C2SY96</accession>
<dbReference type="Ensembl" id="ENSCJPT00005007901.1">
    <property type="protein sequence ID" value="ENSCJPP00005004797.1"/>
    <property type="gene ID" value="ENSCJPG00005004658.1"/>
</dbReference>
<evidence type="ECO:0000256" key="1">
    <source>
        <dbReference type="ARBA" id="ARBA00023242"/>
    </source>
</evidence>
<dbReference type="PANTHER" id="PTHR45935">
    <property type="entry name" value="PROTEIN ZBED8-RELATED"/>
    <property type="match status" value="1"/>
</dbReference>
<sequence length="140" mass="17049">MVPLPPTPPYQSSPLRGLDPTPMDPHRILSPLMGPNMEQRRLRFRQFRYQEASGPRAACWTLKELSRLWLRPETRSKEQILELLVLEQFLSILPEQIQSWVWVRHPQSCAQAVGWRRVIPKGGRNRCEWRWRWRWRWRWE</sequence>
<dbReference type="PANTHER" id="PTHR45935:SF15">
    <property type="entry name" value="SCAN BOX DOMAIN-CONTAINING PROTEIN"/>
    <property type="match status" value="1"/>
</dbReference>
<dbReference type="AlphaFoldDB" id="A0A8C2SY96"/>
<evidence type="ECO:0000313" key="4">
    <source>
        <dbReference type="Ensembl" id="ENSCJPP00005004797.1"/>
    </source>
</evidence>
<dbReference type="FunFam" id="1.10.4020.10:FF:000001">
    <property type="entry name" value="zinc finger protein 263 isoform X1"/>
    <property type="match status" value="1"/>
</dbReference>
<dbReference type="SMART" id="SM00431">
    <property type="entry name" value="SCAN"/>
    <property type="match status" value="1"/>
</dbReference>
<evidence type="ECO:0000259" key="3">
    <source>
        <dbReference type="PROSITE" id="PS50804"/>
    </source>
</evidence>
<protein>
    <recommendedName>
        <fullName evidence="3">SCAN box domain-containing protein</fullName>
    </recommendedName>
</protein>
<dbReference type="Gene3D" id="1.10.4020.10">
    <property type="entry name" value="DNA breaking-rejoining enzymes"/>
    <property type="match status" value="1"/>
</dbReference>
<reference evidence="4" key="3">
    <citation type="submission" date="2025-09" db="UniProtKB">
        <authorList>
            <consortium name="Ensembl"/>
        </authorList>
    </citation>
    <scope>IDENTIFICATION</scope>
</reference>
<dbReference type="SUPFAM" id="SSF47353">
    <property type="entry name" value="Retrovirus capsid dimerization domain-like"/>
    <property type="match status" value="1"/>
</dbReference>
<evidence type="ECO:0000313" key="5">
    <source>
        <dbReference type="Proteomes" id="UP000694412"/>
    </source>
</evidence>
<reference evidence="4" key="2">
    <citation type="submission" date="2025-08" db="UniProtKB">
        <authorList>
            <consortium name="Ensembl"/>
        </authorList>
    </citation>
    <scope>IDENTIFICATION</scope>
</reference>
<name>A0A8C2SY96_COTJA</name>
<dbReference type="InterPro" id="IPR050916">
    <property type="entry name" value="SCAN-C2H2_zinc_finger"/>
</dbReference>
<keyword evidence="1" id="KW-0539">Nucleus</keyword>
<dbReference type="Proteomes" id="UP000694412">
    <property type="component" value="Chromosome LGE64"/>
</dbReference>
<reference evidence="4" key="1">
    <citation type="submission" date="2015-11" db="EMBL/GenBank/DDBJ databases">
        <authorList>
            <consortium name="International Coturnix japonica Genome Analysis Consortium"/>
            <person name="Warren W."/>
            <person name="Burt D.W."/>
            <person name="Antin P.B."/>
            <person name="Lanford R."/>
            <person name="Gros J."/>
            <person name="Wilson R.K."/>
        </authorList>
    </citation>
    <scope>NUCLEOTIDE SEQUENCE [LARGE SCALE GENOMIC DNA]</scope>
</reference>
<feature type="compositionally biased region" description="Pro residues" evidence="2">
    <location>
        <begin position="1"/>
        <end position="11"/>
    </location>
</feature>
<dbReference type="InterPro" id="IPR003309">
    <property type="entry name" value="SCAN_dom"/>
</dbReference>
<dbReference type="Pfam" id="PF02023">
    <property type="entry name" value="SCAN"/>
    <property type="match status" value="1"/>
</dbReference>
<keyword evidence="5" id="KW-1185">Reference proteome</keyword>
<dbReference type="InterPro" id="IPR038269">
    <property type="entry name" value="SCAN_sf"/>
</dbReference>
<feature type="domain" description="SCAN box" evidence="3">
    <location>
        <begin position="41"/>
        <end position="113"/>
    </location>
</feature>
<organism evidence="4 5">
    <name type="scientific">Coturnix japonica</name>
    <name type="common">Japanese quail</name>
    <name type="synonym">Coturnix coturnix japonica</name>
    <dbReference type="NCBI Taxonomy" id="93934"/>
    <lineage>
        <taxon>Eukaryota</taxon>
        <taxon>Metazoa</taxon>
        <taxon>Chordata</taxon>
        <taxon>Craniata</taxon>
        <taxon>Vertebrata</taxon>
        <taxon>Euteleostomi</taxon>
        <taxon>Archelosauria</taxon>
        <taxon>Archosauria</taxon>
        <taxon>Dinosauria</taxon>
        <taxon>Saurischia</taxon>
        <taxon>Theropoda</taxon>
        <taxon>Coelurosauria</taxon>
        <taxon>Aves</taxon>
        <taxon>Neognathae</taxon>
        <taxon>Galloanserae</taxon>
        <taxon>Galliformes</taxon>
        <taxon>Phasianidae</taxon>
        <taxon>Perdicinae</taxon>
        <taxon>Coturnix</taxon>
    </lineage>
</organism>
<feature type="region of interest" description="Disordered" evidence="2">
    <location>
        <begin position="1"/>
        <end position="31"/>
    </location>
</feature>